<evidence type="ECO:0000313" key="4">
    <source>
        <dbReference type="Proteomes" id="UP000681425"/>
    </source>
</evidence>
<dbReference type="EMBL" id="CP073910">
    <property type="protein sequence ID" value="QUT05013.1"/>
    <property type="molecule type" value="Genomic_DNA"/>
</dbReference>
<evidence type="ECO:0000259" key="2">
    <source>
        <dbReference type="Pfam" id="PF07238"/>
    </source>
</evidence>
<evidence type="ECO:0000313" key="3">
    <source>
        <dbReference type="EMBL" id="QUT05013.1"/>
    </source>
</evidence>
<keyword evidence="4" id="KW-1185">Reference proteome</keyword>
<keyword evidence="1" id="KW-0472">Membrane</keyword>
<dbReference type="AlphaFoldDB" id="A0A975K6J7"/>
<dbReference type="KEGG" id="spph:KFK14_18625"/>
<dbReference type="Proteomes" id="UP000681425">
    <property type="component" value="Chromosome"/>
</dbReference>
<sequence length="184" mass="20123">MMMAQDMLATHDGAGARDGFKPREYRRPVIIEARMRSGGGWVTVCIRNISLHGLMGQTGTPPPPGTYIEIHRGAYTIVGRTVWSRGRKFGVRTQNAMDVEGIISNPVPVGRGAARLPDGQVIADRRSDIRRPSATEQYEKSQLLSRRMQSLIFVAAGVCAAWLLAEILFLQLSDMATAVSKGLS</sequence>
<accession>A0A975K6J7</accession>
<feature type="transmembrane region" description="Helical" evidence="1">
    <location>
        <begin position="150"/>
        <end position="172"/>
    </location>
</feature>
<proteinExistence type="predicted"/>
<keyword evidence="1" id="KW-0812">Transmembrane</keyword>
<dbReference type="SUPFAM" id="SSF141371">
    <property type="entry name" value="PilZ domain-like"/>
    <property type="match status" value="1"/>
</dbReference>
<dbReference type="GO" id="GO:0035438">
    <property type="term" value="F:cyclic-di-GMP binding"/>
    <property type="evidence" value="ECO:0007669"/>
    <property type="project" value="InterPro"/>
</dbReference>
<dbReference type="Pfam" id="PF07238">
    <property type="entry name" value="PilZ"/>
    <property type="match status" value="1"/>
</dbReference>
<dbReference type="InterPro" id="IPR009875">
    <property type="entry name" value="PilZ_domain"/>
</dbReference>
<keyword evidence="1" id="KW-1133">Transmembrane helix</keyword>
<feature type="domain" description="PilZ" evidence="2">
    <location>
        <begin position="23"/>
        <end position="95"/>
    </location>
</feature>
<protein>
    <submittedName>
        <fullName evidence="3">PilZ domain-containing protein</fullName>
    </submittedName>
</protein>
<evidence type="ECO:0000256" key="1">
    <source>
        <dbReference type="SAM" id="Phobius"/>
    </source>
</evidence>
<reference evidence="3" key="1">
    <citation type="submission" date="2021-04" db="EMBL/GenBank/DDBJ databases">
        <title>Isolation of p-tert-butylphenol degrading bacteria Sphingobium phenoxybenzoativorans Tas13 from active sludge.</title>
        <authorList>
            <person name="Li Y."/>
        </authorList>
    </citation>
    <scope>NUCLEOTIDE SEQUENCE</scope>
    <source>
        <strain evidence="3">Tas13</strain>
    </source>
</reference>
<name>A0A975K6J7_9SPHN</name>
<dbReference type="RefSeq" id="WP_212608718.1">
    <property type="nucleotide sequence ID" value="NZ_CP073910.1"/>
</dbReference>
<organism evidence="3 4">
    <name type="scientific">Sphingobium phenoxybenzoativorans</name>
    <dbReference type="NCBI Taxonomy" id="1592790"/>
    <lineage>
        <taxon>Bacteria</taxon>
        <taxon>Pseudomonadati</taxon>
        <taxon>Pseudomonadota</taxon>
        <taxon>Alphaproteobacteria</taxon>
        <taxon>Sphingomonadales</taxon>
        <taxon>Sphingomonadaceae</taxon>
        <taxon>Sphingobium</taxon>
    </lineage>
</organism>
<gene>
    <name evidence="3" type="ORF">KFK14_18625</name>
</gene>